<dbReference type="Proteomes" id="UP000306196">
    <property type="component" value="Unassembled WGS sequence"/>
</dbReference>
<accession>A0A5R8K741</accession>
<sequence length="246" mass="29019">MRHHAQRLGRFLFPNGYEGEFFLCGGAFKPLIRKELLINDLDLWVRNRVEREKLCAALIARGATLLRDFHPYCMKLRLDGQIVEITYHNVEDGNLQDILNTFDLAICGLGARYHNGQIDEICISNECWDTLQHREMHVLESYYCLLLEQKHPSLLRTLHRMGQTANELQYEVHLESEHRLWDLYWNTYTEEERQRSRDLYFATIVTHQTHHHQEHLVRRAAASGYAPIPHFEQRDSLPLQLAFQAA</sequence>
<gene>
    <name evidence="1" type="ORF">FEM03_24035</name>
</gene>
<comment type="caution">
    <text evidence="1">The sequence shown here is derived from an EMBL/GenBank/DDBJ whole genome shotgun (WGS) entry which is preliminary data.</text>
</comment>
<dbReference type="EMBL" id="VAUV01000032">
    <property type="protein sequence ID" value="TLD68186.1"/>
    <property type="molecule type" value="Genomic_DNA"/>
</dbReference>
<organism evidence="1 2">
    <name type="scientific">Phragmitibacter flavus</name>
    <dbReference type="NCBI Taxonomy" id="2576071"/>
    <lineage>
        <taxon>Bacteria</taxon>
        <taxon>Pseudomonadati</taxon>
        <taxon>Verrucomicrobiota</taxon>
        <taxon>Verrucomicrobiia</taxon>
        <taxon>Verrucomicrobiales</taxon>
        <taxon>Verrucomicrobiaceae</taxon>
        <taxon>Phragmitibacter</taxon>
    </lineage>
</organism>
<evidence type="ECO:0000313" key="1">
    <source>
        <dbReference type="EMBL" id="TLD68186.1"/>
    </source>
</evidence>
<reference evidence="1 2" key="1">
    <citation type="submission" date="2019-05" db="EMBL/GenBank/DDBJ databases">
        <title>Verrucobacter flavum gen. nov., sp. nov. a new member of the family Verrucomicrobiaceae.</title>
        <authorList>
            <person name="Szuroczki S."/>
            <person name="Abbaszade G."/>
            <person name="Szabo A."/>
            <person name="Felfoldi T."/>
            <person name="Schumann P."/>
            <person name="Boka K."/>
            <person name="Keki Z."/>
            <person name="Toumi M."/>
            <person name="Toth E."/>
        </authorList>
    </citation>
    <scope>NUCLEOTIDE SEQUENCE [LARGE SCALE GENOMIC DNA]</scope>
    <source>
        <strain evidence="1 2">MG-N-17</strain>
    </source>
</reference>
<proteinExistence type="predicted"/>
<protein>
    <submittedName>
        <fullName evidence="1">Uncharacterized protein</fullName>
    </submittedName>
</protein>
<evidence type="ECO:0000313" key="2">
    <source>
        <dbReference type="Proteomes" id="UP000306196"/>
    </source>
</evidence>
<name>A0A5R8K741_9BACT</name>
<keyword evidence="2" id="KW-1185">Reference proteome</keyword>
<dbReference type="AlphaFoldDB" id="A0A5R8K741"/>